<evidence type="ECO:0000313" key="4">
    <source>
        <dbReference type="Proteomes" id="UP001151699"/>
    </source>
</evidence>
<dbReference type="PROSITE" id="PS51340">
    <property type="entry name" value="MOSC"/>
    <property type="match status" value="1"/>
</dbReference>
<protein>
    <submittedName>
        <fullName evidence="3">Mitochondrial amidoxime-reducing component 1</fullName>
    </submittedName>
</protein>
<dbReference type="PANTHER" id="PTHR36930:SF1">
    <property type="entry name" value="MOSC DOMAIN-CONTAINING PROTEIN"/>
    <property type="match status" value="1"/>
</dbReference>
<comment type="caution">
    <text evidence="3">The sequence shown here is derived from an EMBL/GenBank/DDBJ whole genome shotgun (WGS) entry which is preliminary data.</text>
</comment>
<accession>A0A9Q0MN29</accession>
<gene>
    <name evidence="3" type="primary">mtarc1_1</name>
    <name evidence="3" type="ORF">Bhyg_15900</name>
</gene>
<feature type="transmembrane region" description="Helical" evidence="1">
    <location>
        <begin position="6"/>
        <end position="26"/>
    </location>
</feature>
<proteinExistence type="predicted"/>
<dbReference type="InterPro" id="IPR005302">
    <property type="entry name" value="MoCF_Sase_C"/>
</dbReference>
<dbReference type="GO" id="GO:0030170">
    <property type="term" value="F:pyridoxal phosphate binding"/>
    <property type="evidence" value="ECO:0007669"/>
    <property type="project" value="InterPro"/>
</dbReference>
<dbReference type="Proteomes" id="UP001151699">
    <property type="component" value="Unassembled WGS sequence"/>
</dbReference>
<dbReference type="InterPro" id="IPR011037">
    <property type="entry name" value="Pyrv_Knase-like_insert_dom_sf"/>
</dbReference>
<dbReference type="InterPro" id="IPR052716">
    <property type="entry name" value="MOSC_domain"/>
</dbReference>
<dbReference type="AlphaFoldDB" id="A0A9Q0MN29"/>
<feature type="domain" description="MOSC" evidence="2">
    <location>
        <begin position="195"/>
        <end position="349"/>
    </location>
</feature>
<evidence type="ECO:0000259" key="2">
    <source>
        <dbReference type="PROSITE" id="PS51340"/>
    </source>
</evidence>
<dbReference type="GO" id="GO:0030151">
    <property type="term" value="F:molybdenum ion binding"/>
    <property type="evidence" value="ECO:0007669"/>
    <property type="project" value="InterPro"/>
</dbReference>
<dbReference type="SUPFAM" id="SSF50800">
    <property type="entry name" value="PK beta-barrel domain-like"/>
    <property type="match status" value="1"/>
</dbReference>
<keyword evidence="1" id="KW-0812">Transmembrane</keyword>
<dbReference type="OrthoDB" id="17255at2759"/>
<evidence type="ECO:0000313" key="3">
    <source>
        <dbReference type="EMBL" id="KAJ6630522.1"/>
    </source>
</evidence>
<dbReference type="Pfam" id="PF03476">
    <property type="entry name" value="MOSC_N"/>
    <property type="match status" value="1"/>
</dbReference>
<dbReference type="SUPFAM" id="SSF141673">
    <property type="entry name" value="MOSC N-terminal domain-like"/>
    <property type="match status" value="1"/>
</dbReference>
<keyword evidence="4" id="KW-1185">Reference proteome</keyword>
<organism evidence="3 4">
    <name type="scientific">Pseudolycoriella hygida</name>
    <dbReference type="NCBI Taxonomy" id="35572"/>
    <lineage>
        <taxon>Eukaryota</taxon>
        <taxon>Metazoa</taxon>
        <taxon>Ecdysozoa</taxon>
        <taxon>Arthropoda</taxon>
        <taxon>Hexapoda</taxon>
        <taxon>Insecta</taxon>
        <taxon>Pterygota</taxon>
        <taxon>Neoptera</taxon>
        <taxon>Endopterygota</taxon>
        <taxon>Diptera</taxon>
        <taxon>Nematocera</taxon>
        <taxon>Sciaroidea</taxon>
        <taxon>Sciaridae</taxon>
        <taxon>Pseudolycoriella</taxon>
    </lineage>
</organism>
<keyword evidence="1" id="KW-1133">Transmembrane helix</keyword>
<dbReference type="GO" id="GO:0003824">
    <property type="term" value="F:catalytic activity"/>
    <property type="evidence" value="ECO:0007669"/>
    <property type="project" value="InterPro"/>
</dbReference>
<dbReference type="Pfam" id="PF03473">
    <property type="entry name" value="MOSC"/>
    <property type="match status" value="1"/>
</dbReference>
<keyword evidence="1" id="KW-0472">Membrane</keyword>
<dbReference type="EMBL" id="WJQU01002767">
    <property type="protein sequence ID" value="KAJ6630522.1"/>
    <property type="molecule type" value="Genomic_DNA"/>
</dbReference>
<dbReference type="InterPro" id="IPR005303">
    <property type="entry name" value="MOCOS_middle"/>
</dbReference>
<name>A0A9Q0MN29_9DIPT</name>
<sequence>MPSYALWRFGLIGLSGVTIYVFLSWIKLKKASKGNRKTFRTRSELSKPQWIKVGQVKELYLYPLKSGRRKEVKECDFTEFGIAFREDDLFTLRDRMFLVYNEESGKFATGKNYPKLVLVNLRAASKFHVRLEASETQSLEFEVPLKGKPKVNCTMWFDEPLKCHDCGDAPAEWISMFLTGKKSGLRIGFTTYQKRNLYEGPWEKFTKVYTTLKNDDTGLFADITSYMLTTESSLNELNSKLQSPVTSLQFRPNIVVSGSDPFSEDKWEWIKLGESVVIRNVKPCPRCAVIRIDPETGNTDDEALKCLRKFRAQDDPKKISVDGTAPIFGIYCGLYAIGKVGVGDDVYVHME</sequence>
<reference evidence="3" key="1">
    <citation type="submission" date="2022-07" db="EMBL/GenBank/DDBJ databases">
        <authorList>
            <person name="Trinca V."/>
            <person name="Uliana J.V.C."/>
            <person name="Torres T.T."/>
            <person name="Ward R.J."/>
            <person name="Monesi N."/>
        </authorList>
    </citation>
    <scope>NUCLEOTIDE SEQUENCE</scope>
    <source>
        <strain evidence="3">HSMRA1968</strain>
        <tissue evidence="3">Whole embryos</tissue>
    </source>
</reference>
<evidence type="ECO:0000256" key="1">
    <source>
        <dbReference type="SAM" id="Phobius"/>
    </source>
</evidence>
<dbReference type="PANTHER" id="PTHR36930">
    <property type="entry name" value="METAL-SULFUR CLUSTER BIOSYNTHESIS PROTEINS YUAD-RELATED"/>
    <property type="match status" value="1"/>
</dbReference>